<organism evidence="2 3">
    <name type="scientific">Leptospira ryugenii</name>
    <dbReference type="NCBI Taxonomy" id="1917863"/>
    <lineage>
        <taxon>Bacteria</taxon>
        <taxon>Pseudomonadati</taxon>
        <taxon>Spirochaetota</taxon>
        <taxon>Spirochaetia</taxon>
        <taxon>Leptospirales</taxon>
        <taxon>Leptospiraceae</taxon>
        <taxon>Leptospira</taxon>
    </lineage>
</organism>
<evidence type="ECO:0000313" key="2">
    <source>
        <dbReference type="EMBL" id="GBF50768.1"/>
    </source>
</evidence>
<reference evidence="2 3" key="1">
    <citation type="submission" date="2018-02" db="EMBL/GenBank/DDBJ databases">
        <title>Novel Leptospira species isolated from soil and water in Japan.</title>
        <authorList>
            <person name="Nakao R."/>
            <person name="Masuzawa T."/>
        </authorList>
    </citation>
    <scope>NUCLEOTIDE SEQUENCE [LARGE SCALE GENOMIC DNA]</scope>
    <source>
        <strain evidence="2 3">YH101</strain>
    </source>
</reference>
<name>A0A2P2E1J9_9LEPT</name>
<dbReference type="OrthoDB" id="9803291at2"/>
<feature type="domain" description="TfoX N-terminal" evidence="1">
    <location>
        <begin position="17"/>
        <end position="104"/>
    </location>
</feature>
<sequence length="116" mass="13430">MTTDPILNRYLKKMSFYGDIIAKPMFGGYGVYFEGRMFALFAEGVLYFKVDKANKEEFIKKKQKPFVYYGKPNQIIEMSYFTIPKTAWSSPKALSLWIQSSVDASLRNAQRKKGKT</sequence>
<dbReference type="AlphaFoldDB" id="A0A2P2E1J9"/>
<dbReference type="PANTHER" id="PTHR36121">
    <property type="entry name" value="PROTEIN SXY"/>
    <property type="match status" value="1"/>
</dbReference>
<proteinExistence type="predicted"/>
<dbReference type="InterPro" id="IPR007076">
    <property type="entry name" value="TfoX_N"/>
</dbReference>
<dbReference type="InterPro" id="IPR047525">
    <property type="entry name" value="TfoX-like"/>
</dbReference>
<keyword evidence="3" id="KW-1185">Reference proteome</keyword>
<dbReference type="Proteomes" id="UP000245133">
    <property type="component" value="Unassembled WGS sequence"/>
</dbReference>
<gene>
    <name evidence="2" type="ORF">LPTSP4_22950</name>
</gene>
<dbReference type="Gene3D" id="3.30.1460.30">
    <property type="entry name" value="YgaC/TfoX-N like chaperone"/>
    <property type="match status" value="1"/>
</dbReference>
<comment type="caution">
    <text evidence="2">The sequence shown here is derived from an EMBL/GenBank/DDBJ whole genome shotgun (WGS) entry which is preliminary data.</text>
</comment>
<dbReference type="EMBL" id="BFBB01000007">
    <property type="protein sequence ID" value="GBF50768.1"/>
    <property type="molecule type" value="Genomic_DNA"/>
</dbReference>
<dbReference type="PANTHER" id="PTHR36121:SF1">
    <property type="entry name" value="PROTEIN SXY"/>
    <property type="match status" value="1"/>
</dbReference>
<evidence type="ECO:0000313" key="3">
    <source>
        <dbReference type="Proteomes" id="UP000245133"/>
    </source>
</evidence>
<dbReference type="RefSeq" id="WP_108976787.1">
    <property type="nucleotide sequence ID" value="NZ_BFBB01000007.1"/>
</dbReference>
<evidence type="ECO:0000259" key="1">
    <source>
        <dbReference type="Pfam" id="PF04993"/>
    </source>
</evidence>
<protein>
    <submittedName>
        <fullName evidence="2">TfoX N-terminal domain protein</fullName>
    </submittedName>
</protein>
<accession>A0A2P2E1J9</accession>
<dbReference type="Pfam" id="PF04993">
    <property type="entry name" value="TfoX_N"/>
    <property type="match status" value="1"/>
</dbReference>
<dbReference type="SUPFAM" id="SSF159894">
    <property type="entry name" value="YgaC/TfoX-N like"/>
    <property type="match status" value="1"/>
</dbReference>